<keyword evidence="2" id="KW-1185">Reference proteome</keyword>
<evidence type="ECO:0000313" key="1">
    <source>
        <dbReference type="EMBL" id="TYI37293.1"/>
    </source>
</evidence>
<sequence>MCRRAWWRNAERGAVTQAKGNPKVSKELQPLGLIRPNLIWVHIWVCFGPKLYFGLALQNLYLIHMARAKNWVYTYFSCKCC</sequence>
<dbReference type="AlphaFoldDB" id="A0A5D2RA98"/>
<name>A0A5D2RA98_GOSTO</name>
<gene>
    <name evidence="1" type="ORF">ES332_A03G201900v1</name>
</gene>
<dbReference type="Proteomes" id="UP000322667">
    <property type="component" value="Chromosome A03"/>
</dbReference>
<dbReference type="EMBL" id="CM017612">
    <property type="protein sequence ID" value="TYI37293.1"/>
    <property type="molecule type" value="Genomic_DNA"/>
</dbReference>
<evidence type="ECO:0000313" key="2">
    <source>
        <dbReference type="Proteomes" id="UP000322667"/>
    </source>
</evidence>
<accession>A0A5D2RA98</accession>
<protein>
    <submittedName>
        <fullName evidence="1">Uncharacterized protein</fullName>
    </submittedName>
</protein>
<reference evidence="1 2" key="1">
    <citation type="submission" date="2019-07" db="EMBL/GenBank/DDBJ databases">
        <title>WGS assembly of Gossypium tomentosum.</title>
        <authorList>
            <person name="Chen Z.J."/>
            <person name="Sreedasyam A."/>
            <person name="Ando A."/>
            <person name="Song Q."/>
            <person name="De L."/>
            <person name="Hulse-Kemp A."/>
            <person name="Ding M."/>
            <person name="Ye W."/>
            <person name="Kirkbride R."/>
            <person name="Jenkins J."/>
            <person name="Plott C."/>
            <person name="Lovell J."/>
            <person name="Lin Y.-M."/>
            <person name="Vaughn R."/>
            <person name="Liu B."/>
            <person name="Li W."/>
            <person name="Simpson S."/>
            <person name="Scheffler B."/>
            <person name="Saski C."/>
            <person name="Grover C."/>
            <person name="Hu G."/>
            <person name="Conover J."/>
            <person name="Carlson J."/>
            <person name="Shu S."/>
            <person name="Boston L."/>
            <person name="Williams M."/>
            <person name="Peterson D."/>
            <person name="Mcgee K."/>
            <person name="Jones D."/>
            <person name="Wendel J."/>
            <person name="Stelly D."/>
            <person name="Grimwood J."/>
            <person name="Schmutz J."/>
        </authorList>
    </citation>
    <scope>NUCLEOTIDE SEQUENCE [LARGE SCALE GENOMIC DNA]</scope>
    <source>
        <strain evidence="1">7179.01</strain>
    </source>
</reference>
<proteinExistence type="predicted"/>
<organism evidence="1 2">
    <name type="scientific">Gossypium tomentosum</name>
    <name type="common">Hawaiian cotton</name>
    <name type="synonym">Gossypium sandvicense</name>
    <dbReference type="NCBI Taxonomy" id="34277"/>
    <lineage>
        <taxon>Eukaryota</taxon>
        <taxon>Viridiplantae</taxon>
        <taxon>Streptophyta</taxon>
        <taxon>Embryophyta</taxon>
        <taxon>Tracheophyta</taxon>
        <taxon>Spermatophyta</taxon>
        <taxon>Magnoliopsida</taxon>
        <taxon>eudicotyledons</taxon>
        <taxon>Gunneridae</taxon>
        <taxon>Pentapetalae</taxon>
        <taxon>rosids</taxon>
        <taxon>malvids</taxon>
        <taxon>Malvales</taxon>
        <taxon>Malvaceae</taxon>
        <taxon>Malvoideae</taxon>
        <taxon>Gossypium</taxon>
    </lineage>
</organism>